<proteinExistence type="predicted"/>
<sequence length="181" mass="20546">MDTAPALQPAAVFQTIGRREVKITGEDGTSFVLNKSSYRSRKCELVCSSKQDGDAMLLIERSGHCGKKAAISDAKGQQLVELERVSYWGWKFIRRFTWEGREYQWEHSSCSWRGVSTFTLVETNTKEALARRDLKEWSWERKGSITIFETGDHIPRALIIATALSTEMLYRAYNGSVLGDV</sequence>
<gene>
    <name evidence="1" type="ORF">KFL_007000020</name>
</gene>
<reference evidence="1 2" key="1">
    <citation type="journal article" date="2014" name="Nat. Commun.">
        <title>Klebsormidium flaccidum genome reveals primary factors for plant terrestrial adaptation.</title>
        <authorList>
            <person name="Hori K."/>
            <person name="Maruyama F."/>
            <person name="Fujisawa T."/>
            <person name="Togashi T."/>
            <person name="Yamamoto N."/>
            <person name="Seo M."/>
            <person name="Sato S."/>
            <person name="Yamada T."/>
            <person name="Mori H."/>
            <person name="Tajima N."/>
            <person name="Moriyama T."/>
            <person name="Ikeuchi M."/>
            <person name="Watanabe M."/>
            <person name="Wada H."/>
            <person name="Kobayashi K."/>
            <person name="Saito M."/>
            <person name="Masuda T."/>
            <person name="Sasaki-Sekimoto Y."/>
            <person name="Mashiguchi K."/>
            <person name="Awai K."/>
            <person name="Shimojima M."/>
            <person name="Masuda S."/>
            <person name="Iwai M."/>
            <person name="Nobusawa T."/>
            <person name="Narise T."/>
            <person name="Kondo S."/>
            <person name="Saito H."/>
            <person name="Sato R."/>
            <person name="Murakawa M."/>
            <person name="Ihara Y."/>
            <person name="Oshima-Yamada Y."/>
            <person name="Ohtaka K."/>
            <person name="Satoh M."/>
            <person name="Sonobe K."/>
            <person name="Ishii M."/>
            <person name="Ohtani R."/>
            <person name="Kanamori-Sato M."/>
            <person name="Honoki R."/>
            <person name="Miyazaki D."/>
            <person name="Mochizuki H."/>
            <person name="Umetsu J."/>
            <person name="Higashi K."/>
            <person name="Shibata D."/>
            <person name="Kamiya Y."/>
            <person name="Sato N."/>
            <person name="Nakamura Y."/>
            <person name="Tabata S."/>
            <person name="Ida S."/>
            <person name="Kurokawa K."/>
            <person name="Ohta H."/>
        </authorList>
    </citation>
    <scope>NUCLEOTIDE SEQUENCE [LARGE SCALE GENOMIC DNA]</scope>
    <source>
        <strain evidence="1 2">NIES-2285</strain>
    </source>
</reference>
<accession>A0A1Y1IJL9</accession>
<organism evidence="1 2">
    <name type="scientific">Klebsormidium nitens</name>
    <name type="common">Green alga</name>
    <name type="synonym">Ulothrix nitens</name>
    <dbReference type="NCBI Taxonomy" id="105231"/>
    <lineage>
        <taxon>Eukaryota</taxon>
        <taxon>Viridiplantae</taxon>
        <taxon>Streptophyta</taxon>
        <taxon>Klebsormidiophyceae</taxon>
        <taxon>Klebsormidiales</taxon>
        <taxon>Klebsormidiaceae</taxon>
        <taxon>Klebsormidium</taxon>
    </lineage>
</organism>
<name>A0A1Y1IJL9_KLENI</name>
<dbReference type="AlphaFoldDB" id="A0A1Y1IJL9"/>
<protein>
    <submittedName>
        <fullName evidence="1">Uncharacterized protein</fullName>
    </submittedName>
</protein>
<keyword evidence="2" id="KW-1185">Reference proteome</keyword>
<dbReference type="Proteomes" id="UP000054558">
    <property type="component" value="Unassembled WGS sequence"/>
</dbReference>
<dbReference type="EMBL" id="DF237649">
    <property type="protein sequence ID" value="GAQ90903.1"/>
    <property type="molecule type" value="Genomic_DNA"/>
</dbReference>
<evidence type="ECO:0000313" key="1">
    <source>
        <dbReference type="EMBL" id="GAQ90903.1"/>
    </source>
</evidence>
<evidence type="ECO:0000313" key="2">
    <source>
        <dbReference type="Proteomes" id="UP000054558"/>
    </source>
</evidence>